<sequence>MGKTPRLDKYTRLLARFHETSLFLGQLGKAHGPRYELAYTSGNASCTRQRFLQCLAFICDFKKGGISTTALAVEDANECYRFWVASNGTANKLVPFLREVLQRLGHVTKLSKDEHARIEAELGQKCIQFAQDRLKKEARLFFAFVDKGLLGLEASSPHDDGELTLWIRNFRDWPKDDHVQVCNLAYEATRHAMMHKLNMRVKQSSSSQSYDLMTLRHRLGRLAAHVRAVKHLVSDATRLQPPMLDVFEVHQVPLREAAQPPGADSLTTLPLIMKRMGVEDADRLELETCLVTLNHSLRMEANIQETLSDARFKTQIHAEVQLLDHFHLEKLRFVEGDRFVTCSKPACWCCFLYFRHHPARPVEPETNGNLHEKWGLVALARGSDDVRWPEQRNLLIKMIHDMRVVAVDKMRTLVSRRPYFPDSFSGITPLEAASSLDDDSSEDDDAANDTSTGFLATLSSISLEDPNSTPIISSPGSETEEEYGLSTEKDSSEGVRLF</sequence>
<dbReference type="Pfam" id="PF14441">
    <property type="entry name" value="OTT_1508_deam"/>
    <property type="match status" value="1"/>
</dbReference>
<dbReference type="OrthoDB" id="3251507at2759"/>
<feature type="region of interest" description="Disordered" evidence="1">
    <location>
        <begin position="457"/>
        <end position="498"/>
    </location>
</feature>
<name>A0A2C5XZ86_9HYPO</name>
<evidence type="ECO:0000313" key="2">
    <source>
        <dbReference type="EMBL" id="PHH60282.1"/>
    </source>
</evidence>
<dbReference type="AlphaFoldDB" id="A0A2C5XZ86"/>
<comment type="caution">
    <text evidence="2">The sequence shown here is derived from an EMBL/GenBank/DDBJ whole genome shotgun (WGS) entry which is preliminary data.</text>
</comment>
<keyword evidence="3" id="KW-1185">Reference proteome</keyword>
<reference evidence="2 3" key="1">
    <citation type="submission" date="2017-06" db="EMBL/GenBank/DDBJ databases">
        <title>Ant-infecting Ophiocordyceps genomes reveal a high diversity of potential behavioral manipulation genes and a possible major role for enterotoxins.</title>
        <authorList>
            <person name="De Bekker C."/>
            <person name="Evans H.C."/>
            <person name="Brachmann A."/>
            <person name="Hughes D.P."/>
        </authorList>
    </citation>
    <scope>NUCLEOTIDE SEQUENCE [LARGE SCALE GENOMIC DNA]</scope>
    <source>
        <strain evidence="2 3">Map64</strain>
    </source>
</reference>
<dbReference type="InterPro" id="IPR027796">
    <property type="entry name" value="OTT_1508_deam-like"/>
</dbReference>
<dbReference type="EMBL" id="NJET01000154">
    <property type="protein sequence ID" value="PHH60282.1"/>
    <property type="molecule type" value="Genomic_DNA"/>
</dbReference>
<dbReference type="PANTHER" id="PTHR42037:SF1">
    <property type="match status" value="1"/>
</dbReference>
<gene>
    <name evidence="2" type="ORF">CDD81_1872</name>
</gene>
<evidence type="ECO:0000313" key="3">
    <source>
        <dbReference type="Proteomes" id="UP000226192"/>
    </source>
</evidence>
<protein>
    <submittedName>
        <fullName evidence="2">Uncharacterized protein</fullName>
    </submittedName>
</protein>
<organism evidence="2 3">
    <name type="scientific">Ophiocordyceps australis</name>
    <dbReference type="NCBI Taxonomy" id="1399860"/>
    <lineage>
        <taxon>Eukaryota</taxon>
        <taxon>Fungi</taxon>
        <taxon>Dikarya</taxon>
        <taxon>Ascomycota</taxon>
        <taxon>Pezizomycotina</taxon>
        <taxon>Sordariomycetes</taxon>
        <taxon>Hypocreomycetidae</taxon>
        <taxon>Hypocreales</taxon>
        <taxon>Ophiocordycipitaceae</taxon>
        <taxon>Ophiocordyceps</taxon>
    </lineage>
</organism>
<proteinExistence type="predicted"/>
<feature type="compositionally biased region" description="Basic and acidic residues" evidence="1">
    <location>
        <begin position="487"/>
        <end position="498"/>
    </location>
</feature>
<evidence type="ECO:0000256" key="1">
    <source>
        <dbReference type="SAM" id="MobiDB-lite"/>
    </source>
</evidence>
<dbReference type="PANTHER" id="PTHR42037">
    <property type="match status" value="1"/>
</dbReference>
<feature type="compositionally biased region" description="Polar residues" evidence="1">
    <location>
        <begin position="457"/>
        <end position="477"/>
    </location>
</feature>
<dbReference type="STRING" id="1399860.A0A2C5XZ86"/>
<dbReference type="Proteomes" id="UP000226192">
    <property type="component" value="Unassembled WGS sequence"/>
</dbReference>
<accession>A0A2C5XZ86</accession>